<dbReference type="Gene3D" id="3.40.50.1010">
    <property type="entry name" value="5'-nuclease"/>
    <property type="match status" value="1"/>
</dbReference>
<name>A0ABP6S8U8_9ACTN</name>
<dbReference type="InterPro" id="IPR029060">
    <property type="entry name" value="PIN-like_dom_sf"/>
</dbReference>
<organism evidence="1 2">
    <name type="scientific">Streptomyces sannanensis</name>
    <dbReference type="NCBI Taxonomy" id="285536"/>
    <lineage>
        <taxon>Bacteria</taxon>
        <taxon>Bacillati</taxon>
        <taxon>Actinomycetota</taxon>
        <taxon>Actinomycetes</taxon>
        <taxon>Kitasatosporales</taxon>
        <taxon>Streptomycetaceae</taxon>
        <taxon>Streptomyces</taxon>
    </lineage>
</organism>
<evidence type="ECO:0000313" key="1">
    <source>
        <dbReference type="EMBL" id="GAA3370887.1"/>
    </source>
</evidence>
<dbReference type="RefSeq" id="WP_425586178.1">
    <property type="nucleotide sequence ID" value="NZ_BAAAYL010000001.1"/>
</dbReference>
<proteinExistence type="predicted"/>
<evidence type="ECO:0008006" key="3">
    <source>
        <dbReference type="Google" id="ProtNLM"/>
    </source>
</evidence>
<comment type="caution">
    <text evidence="1">The sequence shown here is derived from an EMBL/GenBank/DDBJ whole genome shotgun (WGS) entry which is preliminary data.</text>
</comment>
<accession>A0ABP6S8U8</accession>
<dbReference type="Proteomes" id="UP001499990">
    <property type="component" value="Unassembled WGS sequence"/>
</dbReference>
<keyword evidence="2" id="KW-1185">Reference proteome</keyword>
<protein>
    <recommendedName>
        <fullName evidence="3">DNA-binding protein</fullName>
    </recommendedName>
</protein>
<gene>
    <name evidence="1" type="ORF">GCM10020367_19310</name>
</gene>
<dbReference type="EMBL" id="BAAAYL010000001">
    <property type="protein sequence ID" value="GAA3370887.1"/>
    <property type="molecule type" value="Genomic_DNA"/>
</dbReference>
<sequence length="131" mass="13869">MSGTWVLDSEALSLYLRADRGMTALLAAAAKRDVRVVVSAVTLVEADPNGVHAARMSWVLSRLVVEPVTKEIATHAVELLRDAGGLSGHKYAIDSMVAATALRASGPVTVLTSDTEDMVMLCGRHVTVVKV</sequence>
<reference evidence="2" key="1">
    <citation type="journal article" date="2019" name="Int. J. Syst. Evol. Microbiol.">
        <title>The Global Catalogue of Microorganisms (GCM) 10K type strain sequencing project: providing services to taxonomists for standard genome sequencing and annotation.</title>
        <authorList>
            <consortium name="The Broad Institute Genomics Platform"/>
            <consortium name="The Broad Institute Genome Sequencing Center for Infectious Disease"/>
            <person name="Wu L."/>
            <person name="Ma J."/>
        </authorList>
    </citation>
    <scope>NUCLEOTIDE SEQUENCE [LARGE SCALE GENOMIC DNA]</scope>
    <source>
        <strain evidence="2">JCM 9651</strain>
    </source>
</reference>
<dbReference type="SUPFAM" id="SSF88723">
    <property type="entry name" value="PIN domain-like"/>
    <property type="match status" value="1"/>
</dbReference>
<evidence type="ECO:0000313" key="2">
    <source>
        <dbReference type="Proteomes" id="UP001499990"/>
    </source>
</evidence>